<dbReference type="GO" id="GO:0016020">
    <property type="term" value="C:membrane"/>
    <property type="evidence" value="ECO:0007669"/>
    <property type="project" value="InterPro"/>
</dbReference>
<dbReference type="InterPro" id="IPR007329">
    <property type="entry name" value="FMN-bd"/>
</dbReference>
<proteinExistence type="predicted"/>
<sequence length="174" mass="20051">MNKFIPFLALLIFLTSFTHSHAKGVYQTQTDFLNEVFADEIPKPALIWLTGDVRKAATEILQHKPARLRLRYWVNDTLSVWIMEEIGKEQPITVGIIIKDSKIENLRVLAFRESRGDEVRHDFFTRQFQQAKLKTNLQLTKSIDGISGATLSVRALQKLARLALYLDQQRQTTP</sequence>
<accession>A0A3B1AW89</accession>
<feature type="domain" description="FMN-binding" evidence="1">
    <location>
        <begin position="87"/>
        <end position="167"/>
    </location>
</feature>
<dbReference type="SMART" id="SM00900">
    <property type="entry name" value="FMN_bind"/>
    <property type="match status" value="1"/>
</dbReference>
<dbReference type="GO" id="GO:0010181">
    <property type="term" value="F:FMN binding"/>
    <property type="evidence" value="ECO:0007669"/>
    <property type="project" value="InterPro"/>
</dbReference>
<protein>
    <recommendedName>
        <fullName evidence="1">FMN-binding domain-containing protein</fullName>
    </recommendedName>
</protein>
<dbReference type="AlphaFoldDB" id="A0A3B1AW89"/>
<evidence type="ECO:0000259" key="1">
    <source>
        <dbReference type="SMART" id="SM00900"/>
    </source>
</evidence>
<reference evidence="2" key="1">
    <citation type="submission" date="2018-06" db="EMBL/GenBank/DDBJ databases">
        <authorList>
            <person name="Zhirakovskaya E."/>
        </authorList>
    </citation>
    <scope>NUCLEOTIDE SEQUENCE</scope>
</reference>
<dbReference type="Pfam" id="PF04205">
    <property type="entry name" value="FMN_bind"/>
    <property type="match status" value="1"/>
</dbReference>
<name>A0A3B1AW89_9ZZZZ</name>
<organism evidence="2">
    <name type="scientific">hydrothermal vent metagenome</name>
    <dbReference type="NCBI Taxonomy" id="652676"/>
    <lineage>
        <taxon>unclassified sequences</taxon>
        <taxon>metagenomes</taxon>
        <taxon>ecological metagenomes</taxon>
    </lineage>
</organism>
<dbReference type="EMBL" id="UOFY01000047">
    <property type="protein sequence ID" value="VAX10309.1"/>
    <property type="molecule type" value="Genomic_DNA"/>
</dbReference>
<evidence type="ECO:0000313" key="2">
    <source>
        <dbReference type="EMBL" id="VAX10309.1"/>
    </source>
</evidence>
<gene>
    <name evidence="2" type="ORF">MNBD_GAMMA25-78</name>
</gene>